<evidence type="ECO:0000256" key="2">
    <source>
        <dbReference type="SAM" id="Phobius"/>
    </source>
</evidence>
<organism evidence="3 4">
    <name type="scientific">Microbacterium testaceum</name>
    <name type="common">Aureobacterium testaceum</name>
    <name type="synonym">Brevibacterium testaceum</name>
    <dbReference type="NCBI Taxonomy" id="2033"/>
    <lineage>
        <taxon>Bacteria</taxon>
        <taxon>Bacillati</taxon>
        <taxon>Actinomycetota</taxon>
        <taxon>Actinomycetes</taxon>
        <taxon>Micrococcales</taxon>
        <taxon>Microbacteriaceae</taxon>
        <taxon>Microbacterium</taxon>
    </lineage>
</organism>
<sequence length="121" mass="12634">MTDKPTTRRDLMKPVQLLGLAFIAALFAGFVTLMSMGFFQTRPADEIQRALIVGLVAAGATFIVTLVSLALLLLVVDPTKVTATVDRPLLLPKDATDATTPGAATASDAPRTDDGPAAPRA</sequence>
<evidence type="ECO:0008006" key="5">
    <source>
        <dbReference type="Google" id="ProtNLM"/>
    </source>
</evidence>
<dbReference type="AlphaFoldDB" id="A0A4Y3QNG3"/>
<feature type="transmembrane region" description="Helical" evidence="2">
    <location>
        <begin position="51"/>
        <end position="76"/>
    </location>
</feature>
<feature type="region of interest" description="Disordered" evidence="1">
    <location>
        <begin position="93"/>
        <end position="121"/>
    </location>
</feature>
<reference evidence="3 4" key="1">
    <citation type="submission" date="2019-06" db="EMBL/GenBank/DDBJ databases">
        <title>Whole genome shotgun sequence of Microbacterium testaceum NBRC 12675.</title>
        <authorList>
            <person name="Hosoyama A."/>
            <person name="Uohara A."/>
            <person name="Ohji S."/>
            <person name="Ichikawa N."/>
        </authorList>
    </citation>
    <scope>NUCLEOTIDE SEQUENCE [LARGE SCALE GENOMIC DNA]</scope>
    <source>
        <strain evidence="3 4">NBRC 12675</strain>
    </source>
</reference>
<evidence type="ECO:0000313" key="3">
    <source>
        <dbReference type="EMBL" id="GEB46681.1"/>
    </source>
</evidence>
<feature type="transmembrane region" description="Helical" evidence="2">
    <location>
        <begin position="20"/>
        <end position="39"/>
    </location>
</feature>
<dbReference type="Proteomes" id="UP000319525">
    <property type="component" value="Unassembled WGS sequence"/>
</dbReference>
<evidence type="ECO:0000256" key="1">
    <source>
        <dbReference type="SAM" id="MobiDB-lite"/>
    </source>
</evidence>
<dbReference type="GeneID" id="57145310"/>
<keyword evidence="2" id="KW-0812">Transmembrane</keyword>
<dbReference type="EMBL" id="BJML01000009">
    <property type="protein sequence ID" value="GEB46681.1"/>
    <property type="molecule type" value="Genomic_DNA"/>
</dbReference>
<feature type="compositionally biased region" description="Low complexity" evidence="1">
    <location>
        <begin position="97"/>
        <end position="109"/>
    </location>
</feature>
<proteinExistence type="predicted"/>
<name>A0A4Y3QNG3_MICTE</name>
<dbReference type="OrthoDB" id="5081451at2"/>
<evidence type="ECO:0000313" key="4">
    <source>
        <dbReference type="Proteomes" id="UP000319525"/>
    </source>
</evidence>
<comment type="caution">
    <text evidence="3">The sequence shown here is derived from an EMBL/GenBank/DDBJ whole genome shotgun (WGS) entry which is preliminary data.</text>
</comment>
<accession>A0A4Y3QNG3</accession>
<keyword evidence="2" id="KW-0472">Membrane</keyword>
<gene>
    <name evidence="3" type="ORF">MTE01_26260</name>
</gene>
<protein>
    <recommendedName>
        <fullName evidence="5">Amino acid transporter</fullName>
    </recommendedName>
</protein>
<dbReference type="RefSeq" id="WP_141377979.1">
    <property type="nucleotide sequence ID" value="NZ_BJML01000009.1"/>
</dbReference>
<keyword evidence="2" id="KW-1133">Transmembrane helix</keyword>